<comment type="caution">
    <text evidence="3">The sequence shown here is derived from an EMBL/GenBank/DDBJ whole genome shotgun (WGS) entry which is preliminary data.</text>
</comment>
<organism evidence="3 4">
    <name type="scientific">Winogradskyella epiphytica</name>
    <dbReference type="NCBI Taxonomy" id="262005"/>
    <lineage>
        <taxon>Bacteria</taxon>
        <taxon>Pseudomonadati</taxon>
        <taxon>Bacteroidota</taxon>
        <taxon>Flavobacteriia</taxon>
        <taxon>Flavobacteriales</taxon>
        <taxon>Flavobacteriaceae</taxon>
        <taxon>Winogradskyella</taxon>
    </lineage>
</organism>
<dbReference type="Proteomes" id="UP000248054">
    <property type="component" value="Unassembled WGS sequence"/>
</dbReference>
<dbReference type="AlphaFoldDB" id="A0A2V4X1B4"/>
<dbReference type="RefSeq" id="WP_110474622.1">
    <property type="nucleotide sequence ID" value="NZ_BMWQ01000001.1"/>
</dbReference>
<dbReference type="InterPro" id="IPR024311">
    <property type="entry name" value="Lipocalin-like"/>
</dbReference>
<keyword evidence="4" id="KW-1185">Reference proteome</keyword>
<dbReference type="PROSITE" id="PS51257">
    <property type="entry name" value="PROKAR_LIPOPROTEIN"/>
    <property type="match status" value="1"/>
</dbReference>
<feature type="signal peptide" evidence="1">
    <location>
        <begin position="1"/>
        <end position="21"/>
    </location>
</feature>
<dbReference type="OrthoDB" id="1435261at2"/>
<evidence type="ECO:0000313" key="3">
    <source>
        <dbReference type="EMBL" id="PYE83468.1"/>
    </source>
</evidence>
<evidence type="ECO:0000256" key="1">
    <source>
        <dbReference type="SAM" id="SignalP"/>
    </source>
</evidence>
<keyword evidence="1" id="KW-0732">Signal</keyword>
<gene>
    <name evidence="3" type="ORF">DFQ11_101903</name>
</gene>
<feature type="domain" description="Lipocalin-like" evidence="2">
    <location>
        <begin position="31"/>
        <end position="115"/>
    </location>
</feature>
<evidence type="ECO:0000313" key="4">
    <source>
        <dbReference type="Proteomes" id="UP000248054"/>
    </source>
</evidence>
<accession>A0A2V4X1B4</accession>
<evidence type="ECO:0000259" key="2">
    <source>
        <dbReference type="Pfam" id="PF13648"/>
    </source>
</evidence>
<dbReference type="EMBL" id="QJTD01000001">
    <property type="protein sequence ID" value="PYE83468.1"/>
    <property type="molecule type" value="Genomic_DNA"/>
</dbReference>
<reference evidence="3 4" key="1">
    <citation type="submission" date="2018-06" db="EMBL/GenBank/DDBJ databases">
        <title>Genomic Encyclopedia of Type Strains, Phase III (KMG-III): the genomes of soil and plant-associated and newly described type strains.</title>
        <authorList>
            <person name="Whitman W."/>
        </authorList>
    </citation>
    <scope>NUCLEOTIDE SEQUENCE [LARGE SCALE GENOMIC DNA]</scope>
    <source>
        <strain evidence="3 4">CECT 7945</strain>
    </source>
</reference>
<proteinExistence type="predicted"/>
<protein>
    <submittedName>
        <fullName evidence="3">Lipocalin-like protein</fullName>
    </submittedName>
</protein>
<sequence>MKKIILLFSVFALVFASCSSDDDNGSEDPFVGTWKYYKYFENGVEIPLEECEELTTLVITSNGVFKTTVYENMGNGCEVEYVATGTWENVGSGMYSTTLDGDTYVQEAKFEGNTMYFEEIDGGETYKDVFMRQ</sequence>
<name>A0A2V4X1B4_9FLAO</name>
<dbReference type="Pfam" id="PF13648">
    <property type="entry name" value="Lipocalin_4"/>
    <property type="match status" value="1"/>
</dbReference>
<feature type="chain" id="PRO_5015929843" evidence="1">
    <location>
        <begin position="22"/>
        <end position="133"/>
    </location>
</feature>